<dbReference type="Pfam" id="PF01687">
    <property type="entry name" value="Flavokinase"/>
    <property type="match status" value="1"/>
</dbReference>
<dbReference type="SUPFAM" id="SSF82114">
    <property type="entry name" value="Riboflavin kinase-like"/>
    <property type="match status" value="1"/>
</dbReference>
<evidence type="ECO:0000313" key="9">
    <source>
        <dbReference type="EMBL" id="OIO07353.1"/>
    </source>
</evidence>
<dbReference type="GO" id="GO:0009398">
    <property type="term" value="P:FMN biosynthetic process"/>
    <property type="evidence" value="ECO:0007669"/>
    <property type="project" value="TreeGrafter"/>
</dbReference>
<dbReference type="AlphaFoldDB" id="A0A1J4T7L2"/>
<dbReference type="GO" id="GO:0005524">
    <property type="term" value="F:ATP binding"/>
    <property type="evidence" value="ECO:0007669"/>
    <property type="project" value="UniProtKB-KW"/>
</dbReference>
<comment type="catalytic activity">
    <reaction evidence="7">
        <text>riboflavin + ATP = FMN + ADP + H(+)</text>
        <dbReference type="Rhea" id="RHEA:14357"/>
        <dbReference type="ChEBI" id="CHEBI:15378"/>
        <dbReference type="ChEBI" id="CHEBI:30616"/>
        <dbReference type="ChEBI" id="CHEBI:57986"/>
        <dbReference type="ChEBI" id="CHEBI:58210"/>
        <dbReference type="ChEBI" id="CHEBI:456216"/>
        <dbReference type="EC" id="2.7.1.26"/>
    </reaction>
</comment>
<evidence type="ECO:0000256" key="6">
    <source>
        <dbReference type="ARBA" id="ARBA00022840"/>
    </source>
</evidence>
<keyword evidence="3" id="KW-0288">FMN</keyword>
<dbReference type="InterPro" id="IPR023468">
    <property type="entry name" value="Riboflavin_kinase"/>
</dbReference>
<dbReference type="InterPro" id="IPR023465">
    <property type="entry name" value="Riboflavin_kinase_dom_sf"/>
</dbReference>
<keyword evidence="4" id="KW-0808">Transferase</keyword>
<keyword evidence="5" id="KW-0547">Nucleotide-binding</keyword>
<accession>A0A1J4T7L2</accession>
<evidence type="ECO:0000256" key="5">
    <source>
        <dbReference type="ARBA" id="ARBA00022741"/>
    </source>
</evidence>
<dbReference type="STRING" id="1805146.AUJ27_02590"/>
<dbReference type="EMBL" id="MNUU01000049">
    <property type="protein sequence ID" value="OIO07353.1"/>
    <property type="molecule type" value="Genomic_DNA"/>
</dbReference>
<comment type="caution">
    <text evidence="9">The sequence shown here is derived from an EMBL/GenBank/DDBJ whole genome shotgun (WGS) entry which is preliminary data.</text>
</comment>
<proteinExistence type="predicted"/>
<dbReference type="Gene3D" id="2.40.30.30">
    <property type="entry name" value="Riboflavin kinase-like"/>
    <property type="match status" value="1"/>
</dbReference>
<gene>
    <name evidence="9" type="ORF">AUJ27_02590</name>
</gene>
<dbReference type="SMART" id="SM00904">
    <property type="entry name" value="Flavokinase"/>
    <property type="match status" value="1"/>
</dbReference>
<dbReference type="InterPro" id="IPR015865">
    <property type="entry name" value="Riboflavin_kinase_bac/euk"/>
</dbReference>
<dbReference type="PANTHER" id="PTHR22749">
    <property type="entry name" value="RIBOFLAVIN KINASE/FMN ADENYLYLTRANSFERASE"/>
    <property type="match status" value="1"/>
</dbReference>
<keyword evidence="2" id="KW-0285">Flavoprotein</keyword>
<evidence type="ECO:0000256" key="2">
    <source>
        <dbReference type="ARBA" id="ARBA00022630"/>
    </source>
</evidence>
<keyword evidence="6" id="KW-0067">ATP-binding</keyword>
<dbReference type="Proteomes" id="UP000183192">
    <property type="component" value="Unassembled WGS sequence"/>
</dbReference>
<dbReference type="EC" id="2.7.1.26" evidence="1"/>
<evidence type="ECO:0000256" key="4">
    <source>
        <dbReference type="ARBA" id="ARBA00022679"/>
    </source>
</evidence>
<dbReference type="PANTHER" id="PTHR22749:SF6">
    <property type="entry name" value="RIBOFLAVIN KINASE"/>
    <property type="match status" value="1"/>
</dbReference>
<sequence>MISFAAKVIAGRGRGKRIGFPTANLDKKNLAIDYGVYLVAVEAAKKNYSALMHYGAKPTFAEGMALELYIKNFSNYIYNKNIKVKIIKKIREIKKFKNKDELIKQIKKDIEYV</sequence>
<evidence type="ECO:0000313" key="10">
    <source>
        <dbReference type="Proteomes" id="UP000183192"/>
    </source>
</evidence>
<protein>
    <recommendedName>
        <fullName evidence="1">riboflavin kinase</fullName>
        <ecNumber evidence="1">2.7.1.26</ecNumber>
    </recommendedName>
</protein>
<evidence type="ECO:0000256" key="3">
    <source>
        <dbReference type="ARBA" id="ARBA00022643"/>
    </source>
</evidence>
<dbReference type="GO" id="GO:0009231">
    <property type="term" value="P:riboflavin biosynthetic process"/>
    <property type="evidence" value="ECO:0007669"/>
    <property type="project" value="InterPro"/>
</dbReference>
<organism evidence="9 10">
    <name type="scientific">Candidatus Falkowbacteria bacterium CG1_02_37_44</name>
    <dbReference type="NCBI Taxonomy" id="1805146"/>
    <lineage>
        <taxon>Bacteria</taxon>
        <taxon>Candidatus Falkowiibacteriota</taxon>
    </lineage>
</organism>
<evidence type="ECO:0000256" key="7">
    <source>
        <dbReference type="ARBA" id="ARBA00047880"/>
    </source>
</evidence>
<name>A0A1J4T7L2_9BACT</name>
<dbReference type="GO" id="GO:0008531">
    <property type="term" value="F:riboflavin kinase activity"/>
    <property type="evidence" value="ECO:0007669"/>
    <property type="project" value="UniProtKB-EC"/>
</dbReference>
<feature type="domain" description="Riboflavin kinase" evidence="8">
    <location>
        <begin position="1"/>
        <end position="111"/>
    </location>
</feature>
<evidence type="ECO:0000256" key="1">
    <source>
        <dbReference type="ARBA" id="ARBA00012105"/>
    </source>
</evidence>
<reference evidence="9 10" key="1">
    <citation type="journal article" date="2016" name="Environ. Microbiol.">
        <title>Genomic resolution of a cold subsurface aquifer community provides metabolic insights for novel microbes adapted to high CO concentrations.</title>
        <authorList>
            <person name="Probst A.J."/>
            <person name="Castelle C.J."/>
            <person name="Singh A."/>
            <person name="Brown C.T."/>
            <person name="Anantharaman K."/>
            <person name="Sharon I."/>
            <person name="Hug L.A."/>
            <person name="Burstein D."/>
            <person name="Emerson J.B."/>
            <person name="Thomas B.C."/>
            <person name="Banfield J.F."/>
        </authorList>
    </citation>
    <scope>NUCLEOTIDE SEQUENCE [LARGE SCALE GENOMIC DNA]</scope>
    <source>
        <strain evidence="9">CG1_02_37_44</strain>
    </source>
</reference>
<evidence type="ECO:0000259" key="8">
    <source>
        <dbReference type="SMART" id="SM00904"/>
    </source>
</evidence>